<name>A0A9P7KHM9_9AGAR</name>
<feature type="domain" description="L-tryptophan decarboxylase PsiD-like" evidence="3">
    <location>
        <begin position="43"/>
        <end position="84"/>
    </location>
</feature>
<reference evidence="4" key="2">
    <citation type="submission" date="2021-10" db="EMBL/GenBank/DDBJ databases">
        <title>Phylogenomics reveals ancestral predisposition of the termite-cultivated fungus Termitomyces towards a domesticated lifestyle.</title>
        <authorList>
            <person name="Auxier B."/>
            <person name="Grum-Grzhimaylo A."/>
            <person name="Cardenas M.E."/>
            <person name="Lodge J.D."/>
            <person name="Laessoe T."/>
            <person name="Pedersen O."/>
            <person name="Smith M.E."/>
            <person name="Kuyper T.W."/>
            <person name="Franco-Molano E.A."/>
            <person name="Baroni T.J."/>
            <person name="Aanen D.K."/>
        </authorList>
    </citation>
    <scope>NUCLEOTIDE SEQUENCE</scope>
    <source>
        <strain evidence="4">D49</strain>
    </source>
</reference>
<dbReference type="AlphaFoldDB" id="A0A9P7KHM9"/>
<sequence>MTPSNIVQHRVGGWLPQDHNIIRRWLAAKIEQAEKSSPVDFVPVIKDFQNFIEGDDAILALFTEMFTQVPHRPPYNLDPSQQPQATPEFTQDALVGFPINAILDWPMGTPSGFTAFYLRSVNTHMAAILNTWGNFLMSEDSRYVLNSDPGGWFSPVALEEISIDDYIADPTLPYYGFTSWDNFFTRQFKDGKRPVPDPEDKRIITSACESAVYNFVSDVRYHDLFWLKEKSYSLADMLAGHQHARQFAKGTVYQAYLSALNYHRWHAPVSGTVVDTQLVPGTYYSETPVVGMDPSAPNNSQGYLTAVATRAMIYIQADNHNIGLMCFMAVGMAEVSTCEITVQKGDVLKQGQEIGMFHFGGSTHCLIFRPETKVQFVDTVKIGADILLNAPIAFVDDK</sequence>
<feature type="domain" description="L-tryptophan decarboxylase PsiD-like" evidence="3">
    <location>
        <begin position="86"/>
        <end position="160"/>
    </location>
</feature>
<evidence type="ECO:0000256" key="1">
    <source>
        <dbReference type="ARBA" id="ARBA00022793"/>
    </source>
</evidence>
<proteinExistence type="predicted"/>
<evidence type="ECO:0000313" key="5">
    <source>
        <dbReference type="Proteomes" id="UP000717328"/>
    </source>
</evidence>
<evidence type="ECO:0000313" key="4">
    <source>
        <dbReference type="EMBL" id="KAG5652871.1"/>
    </source>
</evidence>
<dbReference type="GO" id="GO:0006646">
    <property type="term" value="P:phosphatidylethanolamine biosynthetic process"/>
    <property type="evidence" value="ECO:0007669"/>
    <property type="project" value="TreeGrafter"/>
</dbReference>
<dbReference type="GO" id="GO:0004609">
    <property type="term" value="F:phosphatidylserine decarboxylase activity"/>
    <property type="evidence" value="ECO:0007669"/>
    <property type="project" value="InterPro"/>
</dbReference>
<dbReference type="OrthoDB" id="5973539at2759"/>
<dbReference type="GO" id="GO:0005739">
    <property type="term" value="C:mitochondrion"/>
    <property type="evidence" value="ECO:0007669"/>
    <property type="project" value="TreeGrafter"/>
</dbReference>
<comment type="caution">
    <text evidence="4">The sequence shown here is derived from an EMBL/GenBank/DDBJ whole genome shotgun (WGS) entry which is preliminary data.</text>
</comment>
<keyword evidence="5" id="KW-1185">Reference proteome</keyword>
<evidence type="ECO:0000256" key="2">
    <source>
        <dbReference type="ARBA" id="ARBA00023239"/>
    </source>
</evidence>
<dbReference type="PANTHER" id="PTHR10067:SF9">
    <property type="entry name" value="PHOSPHATIDYLSERINE DECARBOXYLASE FAMILY PROTEIN (AFU_ORTHOLOGUE AFUA_7G01730)"/>
    <property type="match status" value="1"/>
</dbReference>
<reference evidence="4" key="1">
    <citation type="submission" date="2021-02" db="EMBL/GenBank/DDBJ databases">
        <authorList>
            <person name="Nieuwenhuis M."/>
            <person name="Van De Peppel L.J.J."/>
        </authorList>
    </citation>
    <scope>NUCLEOTIDE SEQUENCE</scope>
    <source>
        <strain evidence="4">D49</strain>
    </source>
</reference>
<dbReference type="EMBL" id="JABCKI010000091">
    <property type="protein sequence ID" value="KAG5652871.1"/>
    <property type="molecule type" value="Genomic_DNA"/>
</dbReference>
<organism evidence="4 5">
    <name type="scientific">Sphagnurus paluster</name>
    <dbReference type="NCBI Taxonomy" id="117069"/>
    <lineage>
        <taxon>Eukaryota</taxon>
        <taxon>Fungi</taxon>
        <taxon>Dikarya</taxon>
        <taxon>Basidiomycota</taxon>
        <taxon>Agaricomycotina</taxon>
        <taxon>Agaricomycetes</taxon>
        <taxon>Agaricomycetidae</taxon>
        <taxon>Agaricales</taxon>
        <taxon>Tricholomatineae</taxon>
        <taxon>Lyophyllaceae</taxon>
        <taxon>Sphagnurus</taxon>
    </lineage>
</organism>
<dbReference type="PANTHER" id="PTHR10067">
    <property type="entry name" value="PHOSPHATIDYLSERINE DECARBOXYLASE"/>
    <property type="match status" value="1"/>
</dbReference>
<accession>A0A9P7KHM9</accession>
<dbReference type="InterPro" id="IPR003817">
    <property type="entry name" value="PS_Dcarbxylase"/>
</dbReference>
<keyword evidence="2" id="KW-0456">Lyase</keyword>
<gene>
    <name evidence="4" type="ORF">H0H81_003301</name>
</gene>
<protein>
    <recommendedName>
        <fullName evidence="3">L-tryptophan decarboxylase PsiD-like domain-containing protein</fullName>
    </recommendedName>
</protein>
<evidence type="ECO:0000259" key="3">
    <source>
        <dbReference type="Pfam" id="PF12588"/>
    </source>
</evidence>
<dbReference type="Pfam" id="PF02666">
    <property type="entry name" value="PS_Dcarbxylase"/>
    <property type="match status" value="1"/>
</dbReference>
<keyword evidence="1" id="KW-0210">Decarboxylase</keyword>
<dbReference type="Pfam" id="PF12588">
    <property type="entry name" value="PSDC"/>
    <property type="match status" value="2"/>
</dbReference>
<dbReference type="InterPro" id="IPR022237">
    <property type="entry name" value="PsiD-like"/>
</dbReference>
<dbReference type="Proteomes" id="UP000717328">
    <property type="component" value="Unassembled WGS sequence"/>
</dbReference>